<evidence type="ECO:0000313" key="2">
    <source>
        <dbReference type="Proteomes" id="UP001634394"/>
    </source>
</evidence>
<sequence length="95" mass="10672">PCAYDTPALHKEIPCKQFNKGYVCSEKLDIRQNNGEAELAQADWLCYIATRLKEGENVVSYVSSGDIDSISMHILAISLYLPQKDDGNFKNNVYV</sequence>
<proteinExistence type="predicted"/>
<feature type="non-terminal residue" evidence="1">
    <location>
        <position position="1"/>
    </location>
</feature>
<feature type="non-terminal residue" evidence="1">
    <location>
        <position position="95"/>
    </location>
</feature>
<gene>
    <name evidence="1" type="ORF">ACJMK2_035992</name>
</gene>
<reference evidence="1 2" key="1">
    <citation type="submission" date="2024-11" db="EMBL/GenBank/DDBJ databases">
        <title>Chromosome-level genome assembly of the freshwater bivalve Anodonta woodiana.</title>
        <authorList>
            <person name="Chen X."/>
        </authorList>
    </citation>
    <scope>NUCLEOTIDE SEQUENCE [LARGE SCALE GENOMIC DNA]</scope>
    <source>
        <strain evidence="1">MN2024</strain>
        <tissue evidence="1">Gills</tissue>
    </source>
</reference>
<keyword evidence="2" id="KW-1185">Reference proteome</keyword>
<protein>
    <submittedName>
        <fullName evidence="1">Uncharacterized protein</fullName>
    </submittedName>
</protein>
<dbReference type="AlphaFoldDB" id="A0ABD3WGV7"/>
<dbReference type="EMBL" id="JBJQND010000006">
    <property type="protein sequence ID" value="KAL3872791.1"/>
    <property type="molecule type" value="Genomic_DNA"/>
</dbReference>
<dbReference type="Proteomes" id="UP001634394">
    <property type="component" value="Unassembled WGS sequence"/>
</dbReference>
<organism evidence="1 2">
    <name type="scientific">Sinanodonta woodiana</name>
    <name type="common">Chinese pond mussel</name>
    <name type="synonym">Anodonta woodiana</name>
    <dbReference type="NCBI Taxonomy" id="1069815"/>
    <lineage>
        <taxon>Eukaryota</taxon>
        <taxon>Metazoa</taxon>
        <taxon>Spiralia</taxon>
        <taxon>Lophotrochozoa</taxon>
        <taxon>Mollusca</taxon>
        <taxon>Bivalvia</taxon>
        <taxon>Autobranchia</taxon>
        <taxon>Heteroconchia</taxon>
        <taxon>Palaeoheterodonta</taxon>
        <taxon>Unionida</taxon>
        <taxon>Unionoidea</taxon>
        <taxon>Unionidae</taxon>
        <taxon>Unioninae</taxon>
        <taxon>Sinanodonta</taxon>
    </lineage>
</organism>
<name>A0ABD3WGV7_SINWO</name>
<evidence type="ECO:0000313" key="1">
    <source>
        <dbReference type="EMBL" id="KAL3872791.1"/>
    </source>
</evidence>
<comment type="caution">
    <text evidence="1">The sequence shown here is derived from an EMBL/GenBank/DDBJ whole genome shotgun (WGS) entry which is preliminary data.</text>
</comment>
<accession>A0ABD3WGV7</accession>